<comment type="similarity">
    <text evidence="1">Belongs to the AHA1 family.</text>
</comment>
<organism evidence="3 4">
    <name type="scientific">Paenibacillus albicereus</name>
    <dbReference type="NCBI Taxonomy" id="2726185"/>
    <lineage>
        <taxon>Bacteria</taxon>
        <taxon>Bacillati</taxon>
        <taxon>Bacillota</taxon>
        <taxon>Bacilli</taxon>
        <taxon>Bacillales</taxon>
        <taxon>Paenibacillaceae</taxon>
        <taxon>Paenibacillus</taxon>
    </lineage>
</organism>
<protein>
    <submittedName>
        <fullName evidence="3">SRPBCC domain-containing protein</fullName>
    </submittedName>
</protein>
<dbReference type="Proteomes" id="UP000502136">
    <property type="component" value="Chromosome"/>
</dbReference>
<dbReference type="InterPro" id="IPR013538">
    <property type="entry name" value="ASHA1/2-like_C"/>
</dbReference>
<dbReference type="KEGG" id="palr:HGI30_03500"/>
<evidence type="ECO:0000259" key="2">
    <source>
        <dbReference type="Pfam" id="PF08327"/>
    </source>
</evidence>
<reference evidence="3 4" key="1">
    <citation type="submission" date="2020-04" db="EMBL/GenBank/DDBJ databases">
        <title>Novel Paenibacillus strain UniB2 isolated from commercial digestive syrup.</title>
        <authorList>
            <person name="Thorat V."/>
            <person name="Kirdat K."/>
            <person name="Tiwarekar B."/>
            <person name="Yadav A."/>
        </authorList>
    </citation>
    <scope>NUCLEOTIDE SEQUENCE [LARGE SCALE GENOMIC DNA]</scope>
    <source>
        <strain evidence="3 4">UniB2</strain>
    </source>
</reference>
<gene>
    <name evidence="3" type="ORF">HGI30_03500</name>
</gene>
<name>A0A6H2GTL3_9BACL</name>
<evidence type="ECO:0000256" key="1">
    <source>
        <dbReference type="ARBA" id="ARBA00006817"/>
    </source>
</evidence>
<dbReference type="AlphaFoldDB" id="A0A6H2GTL3"/>
<accession>A0A6H2GTL3</accession>
<dbReference type="InterPro" id="IPR023393">
    <property type="entry name" value="START-like_dom_sf"/>
</dbReference>
<evidence type="ECO:0000313" key="4">
    <source>
        <dbReference type="Proteomes" id="UP000502136"/>
    </source>
</evidence>
<dbReference type="Pfam" id="PF08327">
    <property type="entry name" value="AHSA1"/>
    <property type="match status" value="1"/>
</dbReference>
<keyword evidence="4" id="KW-1185">Reference proteome</keyword>
<proteinExistence type="inferred from homology"/>
<dbReference type="RefSeq" id="WP_168906387.1">
    <property type="nucleotide sequence ID" value="NZ_CP051428.1"/>
</dbReference>
<evidence type="ECO:0000313" key="3">
    <source>
        <dbReference type="EMBL" id="QJC50732.1"/>
    </source>
</evidence>
<feature type="domain" description="Activator of Hsp90 ATPase homologue 1/2-like C-terminal" evidence="2">
    <location>
        <begin position="22"/>
        <end position="165"/>
    </location>
</feature>
<sequence>MATSMHVRVEGNQFILERTFGAPKDLVFRAFTEAEHLTKWWGPRGWTLTECRIDFRPGGVWHYCMKCEDPAQGDFYGMESWGKTIYKETRPQDFFSYTDYFSDAEGTINEELPPSFTELSFEERDGSTVVISQTRYETAEQLKTVIDMGMEQGIRETWDRLAEHLADVQSA</sequence>
<dbReference type="SUPFAM" id="SSF55961">
    <property type="entry name" value="Bet v1-like"/>
    <property type="match status" value="1"/>
</dbReference>
<dbReference type="EMBL" id="CP051428">
    <property type="protein sequence ID" value="QJC50732.1"/>
    <property type="molecule type" value="Genomic_DNA"/>
</dbReference>
<dbReference type="Gene3D" id="3.30.530.20">
    <property type="match status" value="1"/>
</dbReference>